<feature type="transmembrane region" description="Helical" evidence="1">
    <location>
        <begin position="56"/>
        <end position="75"/>
    </location>
</feature>
<accession>A0ABQ8PMZ9</accession>
<sequence>MDDMGMGRSSPQHRRAMMRHEVDNFKEMQHMAYTWDNYILPLFQPLYALAPKSTKLSQLQCIPIFGNIYVFFLHLKFISKSRKFVCLDSSTNMKLIGIAAITLLMGFIPFANVWLTYKMQPLNTCWRIFSNDIFSKGLYPGISEAGMRTEFATSSHGLHDRPMSHMSTHLFQDNREFASPHTASTATLNGTPVAKGFNDGRLVDDRTTREKRGYSSFCPVPGRDTMSNYHEDYYYDGDKSDTRKHSFESLRVSVMPEEADFLKKKYSVRKSALDNWPLH</sequence>
<proteinExistence type="predicted"/>
<name>A0ABQ8PMZ9_9FUNG</name>
<feature type="transmembrane region" description="Helical" evidence="1">
    <location>
        <begin position="95"/>
        <end position="115"/>
    </location>
</feature>
<evidence type="ECO:0000256" key="1">
    <source>
        <dbReference type="SAM" id="Phobius"/>
    </source>
</evidence>
<organism evidence="2 3">
    <name type="scientific">Coemansia umbellata</name>
    <dbReference type="NCBI Taxonomy" id="1424467"/>
    <lineage>
        <taxon>Eukaryota</taxon>
        <taxon>Fungi</taxon>
        <taxon>Fungi incertae sedis</taxon>
        <taxon>Zoopagomycota</taxon>
        <taxon>Kickxellomycotina</taxon>
        <taxon>Kickxellomycetes</taxon>
        <taxon>Kickxellales</taxon>
        <taxon>Kickxellaceae</taxon>
        <taxon>Coemansia</taxon>
    </lineage>
</organism>
<keyword evidence="1" id="KW-1133">Transmembrane helix</keyword>
<protein>
    <submittedName>
        <fullName evidence="2">Uncharacterized protein</fullName>
    </submittedName>
</protein>
<reference evidence="2" key="1">
    <citation type="submission" date="2022-07" db="EMBL/GenBank/DDBJ databases">
        <title>Phylogenomic reconstructions and comparative analyses of Kickxellomycotina fungi.</title>
        <authorList>
            <person name="Reynolds N.K."/>
            <person name="Stajich J.E."/>
            <person name="Barry K."/>
            <person name="Grigoriev I.V."/>
            <person name="Crous P."/>
            <person name="Smith M.E."/>
        </authorList>
    </citation>
    <scope>NUCLEOTIDE SEQUENCE</scope>
    <source>
        <strain evidence="2">BCRC 34882</strain>
    </source>
</reference>
<keyword evidence="1" id="KW-0472">Membrane</keyword>
<keyword evidence="1" id="KW-0812">Transmembrane</keyword>
<dbReference type="InterPro" id="IPR025187">
    <property type="entry name" value="DUF4112"/>
</dbReference>
<dbReference type="Pfam" id="PF13430">
    <property type="entry name" value="DUF4112"/>
    <property type="match status" value="1"/>
</dbReference>
<gene>
    <name evidence="2" type="ORF">EDC05_002864</name>
</gene>
<dbReference type="EMBL" id="JANBQD010000028">
    <property type="protein sequence ID" value="KAJ1992366.1"/>
    <property type="molecule type" value="Genomic_DNA"/>
</dbReference>
<comment type="caution">
    <text evidence="2">The sequence shown here is derived from an EMBL/GenBank/DDBJ whole genome shotgun (WGS) entry which is preliminary data.</text>
</comment>
<evidence type="ECO:0000313" key="2">
    <source>
        <dbReference type="EMBL" id="KAJ1992366.1"/>
    </source>
</evidence>
<evidence type="ECO:0000313" key="3">
    <source>
        <dbReference type="Proteomes" id="UP001151295"/>
    </source>
</evidence>
<dbReference type="Proteomes" id="UP001151295">
    <property type="component" value="Unassembled WGS sequence"/>
</dbReference>
<keyword evidence="3" id="KW-1185">Reference proteome</keyword>